<name>A0A1K1MS95_9FLAO</name>
<feature type="region of interest" description="Disordered" evidence="1">
    <location>
        <begin position="1322"/>
        <end position="1352"/>
    </location>
</feature>
<evidence type="ECO:0000313" key="3">
    <source>
        <dbReference type="Proteomes" id="UP000183257"/>
    </source>
</evidence>
<evidence type="ECO:0000256" key="1">
    <source>
        <dbReference type="SAM" id="MobiDB-lite"/>
    </source>
</evidence>
<dbReference type="OrthoDB" id="610610at2"/>
<dbReference type="STRING" id="76595.SAMN05660313_00758"/>
<dbReference type="Proteomes" id="UP000183257">
    <property type="component" value="Unassembled WGS sequence"/>
</dbReference>
<dbReference type="RefSeq" id="WP_072302414.1">
    <property type="nucleotide sequence ID" value="NZ_FPIY01000001.1"/>
</dbReference>
<feature type="compositionally biased region" description="Polar residues" evidence="1">
    <location>
        <begin position="1341"/>
        <end position="1352"/>
    </location>
</feature>
<protein>
    <submittedName>
        <fullName evidence="2">Uncharacterized protein</fullName>
    </submittedName>
</protein>
<sequence>MNYNKKFKSVFLLLVLLVYPIFSFGKLNPDLPKATIDSILKSTNATGSTLELFNSKNVFSFQSIKNEFSVPTPILNDRNEAAAVLEEIDLKDTWVNTLSNNDIVTLPVGIKTTVSEVEYSIGIAKATIHKDYTELTVFARVRLPQTDDNGDPLEIFFGANNVKLSHDGGIFGDANLVLLGDVQIPFNAGNWLLELKGGFDYKTGNTDNLTYVTIDCNGVKEMGLAAEVQFSRSLIIPVTDLGEPEEKFKSVKRIDGSTAQIDNRVTGKFSMVASGWNDIVTTIDLQPFALAKHPDKFVFNLNEATLDFSDTRTPDIPFPQHYQEKGLLLPNAELWRGVYVQSLEVSLPKTFKTSESIAKQERVKFTATDMIIDNNGVSGLFSAENIIPLDKGRTNDKKAWAFSVDSIAVELTTNRITSAEFNGQIVLPISAKKEDTPTTKEEGKKLGLSYKGLISEEEYLVRVATADTLNFNVWQAEAQLLPNSFIELKVANGNFKPKAVLNGRMAISASQKESLEKEGTKDADSTMVNFKGIEFQNLVLQTEAPILQVDYFGYKDEVKLANFPVSIADIAFNSNDQEAGISFDLKINLMGKSDKGFAADARLGIIGKFSEENFVQKWKYDRIDLSEINIEANMGAVKIKGGLLLMNDDPIYGNGFSGNIEGTFSAFGPITCKAIFGKNEFRYWYVDAAVHGLKIQAGPIQLSGFAGGAFYKMTRRANAGPDFSPSGLSYIPNDDTGLGVKAMIYGGIPDEKAIKIGAGFEIEFNSSGGVNRLGFFGEAVVMQAFEIENPVASLSEKLNEMVDTEALNGVMDSKMGKTFLDKSVDEYKPIKVGKQGITANIGIEFDFANKSFHATMDLYVNVIGGALQGRSSGGRAGWGVAHLSEEEWYVYMGTPTDRLGLKLGINSLSVKTGDYFMLGDNIPGSPPPPEIVAEILGVDAETLNYMRDENALGDGRGFAYGSDFSIDTGEMNFLMFYARFQAGVGYDIMLKNYGDAQCVNTGDQVGINGWYANGQAYAYLQGELGINLKLFFVKKRIPIIKAGAAVLLQAKAPNPIWMRGYVGGHYDLLGGLVKGKFNFKVTLGEECEFDNGSPLGGLKIVSDLTPRDGETEADVFATPQAAFNMAVEKALTIPEADGDHIYKITLDEFKITDENNTVIPGALEWGENSNNVTFVPEDILPPSTALKVSVTVGFKERVNGVYQIVMVDGAPAKETEERSFTTGGAPEYIPLKNIVYSYPVIDQEYYYPKEYNNGYIQLKQGQDYLFDDSQWKSELALISETGEAEKPAFSYNNSSNTINYTLPTLDKSTTYSLSIFSKPKNVSSETTSTRTENNTDLGDDNTMTVTDNNAQSVSKDGSIERIGYNFTSSAYNTFAKKIKAIKVDNYGWGKIANDVVYLYNAIDNHEAFETAELVGTAYTDNMPMVVAESDLNDNYFKQDINPILYQKYSSGSYKIERPEDPYGLPPKRALPLFTNYVTNIAYGINKGWTRTHFPFRYNLPEIYKLDYTTTKTNVLNDYVDGIITLTNPNTAILDTEYIFIPKGTYTIKVQYVLPGNKLGSSATMNFKNPLDLD</sequence>
<proteinExistence type="predicted"/>
<feature type="compositionally biased region" description="Low complexity" evidence="1">
    <location>
        <begin position="1323"/>
        <end position="1335"/>
    </location>
</feature>
<evidence type="ECO:0000313" key="2">
    <source>
        <dbReference type="EMBL" id="SFW24830.1"/>
    </source>
</evidence>
<gene>
    <name evidence="2" type="ORF">SAMN05660313_00758</name>
</gene>
<keyword evidence="3" id="KW-1185">Reference proteome</keyword>
<reference evidence="3" key="1">
    <citation type="submission" date="2016-11" db="EMBL/GenBank/DDBJ databases">
        <authorList>
            <person name="Varghese N."/>
            <person name="Submissions S."/>
        </authorList>
    </citation>
    <scope>NUCLEOTIDE SEQUENCE [LARGE SCALE GENOMIC DNA]</scope>
    <source>
        <strain evidence="3">DSM 24786</strain>
    </source>
</reference>
<accession>A0A1K1MS95</accession>
<dbReference type="EMBL" id="FPIY01000001">
    <property type="protein sequence ID" value="SFW24830.1"/>
    <property type="molecule type" value="Genomic_DNA"/>
</dbReference>
<organism evidence="2 3">
    <name type="scientific">Cellulophaga fucicola</name>
    <dbReference type="NCBI Taxonomy" id="76595"/>
    <lineage>
        <taxon>Bacteria</taxon>
        <taxon>Pseudomonadati</taxon>
        <taxon>Bacteroidota</taxon>
        <taxon>Flavobacteriia</taxon>
        <taxon>Flavobacteriales</taxon>
        <taxon>Flavobacteriaceae</taxon>
        <taxon>Cellulophaga</taxon>
    </lineage>
</organism>